<dbReference type="RefSeq" id="WP_156622346.1">
    <property type="nucleotide sequence ID" value="NZ_CACRUB010000053.1"/>
</dbReference>
<gene>
    <name evidence="1" type="ORF">FPLFYP42_03534</name>
</gene>
<name>A0A6N3H3N2_FLAPL</name>
<dbReference type="EMBL" id="CACRUB010000053">
    <property type="protein sequence ID" value="VYU70740.1"/>
    <property type="molecule type" value="Genomic_DNA"/>
</dbReference>
<evidence type="ECO:0000313" key="1">
    <source>
        <dbReference type="EMBL" id="VYU70740.1"/>
    </source>
</evidence>
<sequence>MGRRRKLINNSDIPQHQIEAIARCIMPDILAFYESEEGQREFAEWKKQREAERQEAETTK</sequence>
<accession>A0A6N3H3N2</accession>
<organism evidence="1">
    <name type="scientific">Flavonifractor plautii</name>
    <name type="common">Fusobacterium plautii</name>
    <dbReference type="NCBI Taxonomy" id="292800"/>
    <lineage>
        <taxon>Bacteria</taxon>
        <taxon>Bacillati</taxon>
        <taxon>Bacillota</taxon>
        <taxon>Clostridia</taxon>
        <taxon>Eubacteriales</taxon>
        <taxon>Oscillospiraceae</taxon>
        <taxon>Flavonifractor</taxon>
    </lineage>
</organism>
<protein>
    <submittedName>
        <fullName evidence="1">Uncharacterized protein</fullName>
    </submittedName>
</protein>
<proteinExistence type="predicted"/>
<dbReference type="AlphaFoldDB" id="A0A6N3H3N2"/>
<reference evidence="1" key="1">
    <citation type="submission" date="2019-11" db="EMBL/GenBank/DDBJ databases">
        <authorList>
            <person name="Feng L."/>
        </authorList>
    </citation>
    <scope>NUCLEOTIDE SEQUENCE</scope>
    <source>
        <strain evidence="1">FplautiiLFYP42</strain>
    </source>
</reference>